<feature type="repeat" description="RCC1" evidence="2">
    <location>
        <begin position="407"/>
        <end position="460"/>
    </location>
</feature>
<evidence type="ECO:0000256" key="2">
    <source>
        <dbReference type="PROSITE-ProRule" id="PRU00235"/>
    </source>
</evidence>
<keyword evidence="1" id="KW-0677">Repeat</keyword>
<evidence type="ECO:0000259" key="4">
    <source>
        <dbReference type="Pfam" id="PF25390"/>
    </source>
</evidence>
<evidence type="ECO:0000256" key="1">
    <source>
        <dbReference type="ARBA" id="ARBA00022737"/>
    </source>
</evidence>
<feature type="repeat" description="RCC1" evidence="2">
    <location>
        <begin position="285"/>
        <end position="337"/>
    </location>
</feature>
<feature type="repeat" description="RCC1" evidence="2">
    <location>
        <begin position="232"/>
        <end position="284"/>
    </location>
</feature>
<dbReference type="InterPro" id="IPR058923">
    <property type="entry name" value="RCC1-like_dom"/>
</dbReference>
<dbReference type="PANTHER" id="PTHR22870:SF408">
    <property type="entry name" value="OS09G0560450 PROTEIN"/>
    <property type="match status" value="1"/>
</dbReference>
<feature type="repeat" description="RCC1" evidence="2">
    <location>
        <begin position="180"/>
        <end position="231"/>
    </location>
</feature>
<evidence type="ECO:0000313" key="6">
    <source>
        <dbReference type="EMBL" id="CAE2297362.1"/>
    </source>
</evidence>
<dbReference type="Pfam" id="PF00415">
    <property type="entry name" value="RCC1"/>
    <property type="match status" value="1"/>
</dbReference>
<organism evidence="6">
    <name type="scientific">Guillardia theta</name>
    <name type="common">Cryptophyte</name>
    <name type="synonym">Cryptomonas phi</name>
    <dbReference type="NCBI Taxonomy" id="55529"/>
    <lineage>
        <taxon>Eukaryota</taxon>
        <taxon>Cryptophyceae</taxon>
        <taxon>Pyrenomonadales</taxon>
        <taxon>Geminigeraceae</taxon>
        <taxon>Guillardia</taxon>
    </lineage>
</organism>
<dbReference type="EMBL" id="HBKN01017924">
    <property type="protein sequence ID" value="CAE2297354.1"/>
    <property type="molecule type" value="Transcribed_RNA"/>
</dbReference>
<dbReference type="Pfam" id="PF25390">
    <property type="entry name" value="WD40_RLD"/>
    <property type="match status" value="1"/>
</dbReference>
<evidence type="ECO:0000313" key="5">
    <source>
        <dbReference type="EMBL" id="CAE2297354.1"/>
    </source>
</evidence>
<dbReference type="EMBL" id="HBKN01017929">
    <property type="protein sequence ID" value="CAE2297362.1"/>
    <property type="molecule type" value="Transcribed_RNA"/>
</dbReference>
<feature type="repeat" description="RCC1" evidence="2">
    <location>
        <begin position="338"/>
        <end position="405"/>
    </location>
</feature>
<evidence type="ECO:0000256" key="3">
    <source>
        <dbReference type="SAM" id="MobiDB-lite"/>
    </source>
</evidence>
<feature type="domain" description="RCC1-like" evidence="4">
    <location>
        <begin position="96"/>
        <end position="357"/>
    </location>
</feature>
<dbReference type="InterPro" id="IPR000408">
    <property type="entry name" value="Reg_chr_condens"/>
</dbReference>
<feature type="region of interest" description="Disordered" evidence="3">
    <location>
        <begin position="1"/>
        <end position="57"/>
    </location>
</feature>
<name>A0A6U5ZGU0_GUITH</name>
<dbReference type="InterPro" id="IPR051210">
    <property type="entry name" value="Ub_ligase/GEF_domain"/>
</dbReference>
<dbReference type="PANTHER" id="PTHR22870">
    <property type="entry name" value="REGULATOR OF CHROMOSOME CONDENSATION"/>
    <property type="match status" value="1"/>
</dbReference>
<dbReference type="OMA" id="CITPNHQ"/>
<feature type="repeat" description="RCC1" evidence="2">
    <location>
        <begin position="128"/>
        <end position="179"/>
    </location>
</feature>
<gene>
    <name evidence="5" type="ORF">GTHE00462_LOCUS14126</name>
    <name evidence="6" type="ORF">GTHE00462_LOCUS14131</name>
</gene>
<sequence>MEESKRGNEAQDKPEEERSKLDKPPESGNDVARSEQRKGSTSAPPVPPGPSGRSKQDLKEALSMNIFQRARTEIAKSKLHLTAGATRIHGRFSTYNSQRPQEVVSLAGLSIKLITCGSDHVLALDASGKIRSWGRGESGQLGHASFSHSSTPSIIDELASQRVKEVACGVAFSAALMEGGQLYTWGCNRYGQLGQGDRTSSAIPRMLPSMNHRHVHLMACGAAHIVVLTTSRDVYTWGNNSYGQLGHGFRKKHCLQPKSVRVMSGLDIKQIVAGENHSCVMTSFGDIYTWGRGDFGQLGHGDMESKDIPTLLSPLDPKTQASLIVSGADFIMAMTYSGAVYSWGRNCFGQLGHGVDMHYSKSNRFPSDVISPKIISFFAASEEHDAISLSSISCGSHHVLAITEKKDTLFAWGRGEHGQLGLDPRDTSFRPIPQEVKKMKGMIVLAAACSENHSVVVATMPGSGPKGDMKVFSWGRGSFGQLGYGSGKVPVMKETVQDNQGAKGLLWKRSTVRPTTSLGFADATKKASWKSSTDTSFKVLPAGKSSTRVPQMLVERPASCEPRLSSMYKQSVNSMESLSSSAMLQSQHSQWEPTLQSQDSFTRISSLITTMDTSKLAQRIMLSRKRDRKQPIKVHPDDPEPLSMAELLRLVDEYKESY</sequence>
<dbReference type="SUPFAM" id="SSF50985">
    <property type="entry name" value="RCC1/BLIP-II"/>
    <property type="match status" value="1"/>
</dbReference>
<proteinExistence type="predicted"/>
<protein>
    <recommendedName>
        <fullName evidence="4">RCC1-like domain-containing protein</fullName>
    </recommendedName>
</protein>
<dbReference type="PRINTS" id="PR00633">
    <property type="entry name" value="RCCNDNSATION"/>
</dbReference>
<feature type="compositionally biased region" description="Basic and acidic residues" evidence="3">
    <location>
        <begin position="1"/>
        <end position="25"/>
    </location>
</feature>
<dbReference type="Gene3D" id="2.130.10.30">
    <property type="entry name" value="Regulator of chromosome condensation 1/beta-lactamase-inhibitor protein II"/>
    <property type="match status" value="2"/>
</dbReference>
<reference evidence="6" key="1">
    <citation type="submission" date="2021-01" db="EMBL/GenBank/DDBJ databases">
        <authorList>
            <person name="Corre E."/>
            <person name="Pelletier E."/>
            <person name="Niang G."/>
            <person name="Scheremetjew M."/>
            <person name="Finn R."/>
            <person name="Kale V."/>
            <person name="Holt S."/>
            <person name="Cochrane G."/>
            <person name="Meng A."/>
            <person name="Brown T."/>
            <person name="Cohen L."/>
        </authorList>
    </citation>
    <scope>NUCLEOTIDE SEQUENCE</scope>
    <source>
        <strain evidence="6">CCMP 2712</strain>
    </source>
</reference>
<accession>A0A6U5ZGU0</accession>
<dbReference type="PROSITE" id="PS50012">
    <property type="entry name" value="RCC1_3"/>
    <property type="match status" value="6"/>
</dbReference>
<dbReference type="InterPro" id="IPR009091">
    <property type="entry name" value="RCC1/BLIP-II"/>
</dbReference>
<dbReference type="AlphaFoldDB" id="A0A6U5ZGU0"/>